<dbReference type="RefSeq" id="WP_340368360.1">
    <property type="nucleotide sequence ID" value="NZ_JBBKZV010000064.1"/>
</dbReference>
<evidence type="ECO:0000313" key="2">
    <source>
        <dbReference type="EMBL" id="MEJ8827332.1"/>
    </source>
</evidence>
<keyword evidence="3" id="KW-1185">Reference proteome</keyword>
<comment type="caution">
    <text evidence="2">The sequence shown here is derived from an EMBL/GenBank/DDBJ whole genome shotgun (WGS) entry which is preliminary data.</text>
</comment>
<feature type="chain" id="PRO_5045530981" evidence="1">
    <location>
        <begin position="28"/>
        <end position="127"/>
    </location>
</feature>
<reference evidence="2 3" key="1">
    <citation type="submission" date="2024-03" db="EMBL/GenBank/DDBJ databases">
        <title>Novel species of the genus Variovorax.</title>
        <authorList>
            <person name="Liu Q."/>
            <person name="Xin Y.-H."/>
        </authorList>
    </citation>
    <scope>NUCLEOTIDE SEQUENCE [LARGE SCALE GENOMIC DNA]</scope>
    <source>
        <strain evidence="2 3">KACC 18501</strain>
    </source>
</reference>
<dbReference type="EMBL" id="JBBKZV010000064">
    <property type="protein sequence ID" value="MEJ8827332.1"/>
    <property type="molecule type" value="Genomic_DNA"/>
</dbReference>
<gene>
    <name evidence="2" type="ORF">WKW80_36030</name>
</gene>
<dbReference type="Proteomes" id="UP001363010">
    <property type="component" value="Unassembled WGS sequence"/>
</dbReference>
<evidence type="ECO:0000313" key="3">
    <source>
        <dbReference type="Proteomes" id="UP001363010"/>
    </source>
</evidence>
<name>A0ABU8WD89_9BURK</name>
<organism evidence="2 3">
    <name type="scientific">Variovorax humicola</name>
    <dbReference type="NCBI Taxonomy" id="1769758"/>
    <lineage>
        <taxon>Bacteria</taxon>
        <taxon>Pseudomonadati</taxon>
        <taxon>Pseudomonadota</taxon>
        <taxon>Betaproteobacteria</taxon>
        <taxon>Burkholderiales</taxon>
        <taxon>Comamonadaceae</taxon>
        <taxon>Variovorax</taxon>
    </lineage>
</organism>
<feature type="signal peptide" evidence="1">
    <location>
        <begin position="1"/>
        <end position="27"/>
    </location>
</feature>
<evidence type="ECO:0000256" key="1">
    <source>
        <dbReference type="SAM" id="SignalP"/>
    </source>
</evidence>
<keyword evidence="1" id="KW-0732">Signal</keyword>
<proteinExistence type="predicted"/>
<protein>
    <submittedName>
        <fullName evidence="2">Uncharacterized protein</fullName>
    </submittedName>
</protein>
<accession>A0ABU8WD89</accession>
<sequence>MKTRQAWHWAAVLLLMAFAGAWSPARADEVPLVTGEHWTRSSEQVKKSYLIGVANVIQIESAYHAGNAPPDSQSIIPRTVRGLKGQSLDSVRSALDNWYATHPDRLQRPVIETLWFEMIVPGLNSKP</sequence>